<dbReference type="AlphaFoldDB" id="A0A4P7AIE6"/>
<evidence type="ECO:0008006" key="3">
    <source>
        <dbReference type="Google" id="ProtNLM"/>
    </source>
</evidence>
<sequence length="158" mass="18295">MKKVLSFLSAIIFNVSIFSTIVSCGTGKNTLIGEELEYIDKKSDKDLCEILENEIIVDKSLNYDYEDSNFLEDKNKKIPGSLIDKKFFNPIKKLFKQTTDLKESSLEGNDREQRFITIAGKKKDIEFTLNFVIYRVFSNSSNYKFGAEFFKKIKIPQE</sequence>
<name>A0A4P7AIE6_9MOLU</name>
<dbReference type="KEGG" id="sgq:SGLAD_v1c02170"/>
<dbReference type="PROSITE" id="PS51257">
    <property type="entry name" value="PROKAR_LIPOPROTEIN"/>
    <property type="match status" value="1"/>
</dbReference>
<protein>
    <recommendedName>
        <fullName evidence="3">Lipoprotein</fullName>
    </recommendedName>
</protein>
<proteinExistence type="predicted"/>
<reference evidence="1 2" key="1">
    <citation type="submission" date="2019-03" db="EMBL/GenBank/DDBJ databases">
        <title>Complete genome sequence of Spiroplasma gladiatoris TG-1 (DSM 22552).</title>
        <authorList>
            <person name="Lin Y.-C."/>
            <person name="Chou L."/>
            <person name="Kuo C.-H."/>
        </authorList>
    </citation>
    <scope>NUCLEOTIDE SEQUENCE [LARGE SCALE GENOMIC DNA]</scope>
    <source>
        <strain evidence="1 2">TG-1</strain>
    </source>
</reference>
<dbReference type="EMBL" id="CP038013">
    <property type="protein sequence ID" value="QBQ07416.1"/>
    <property type="molecule type" value="Genomic_DNA"/>
</dbReference>
<dbReference type="RefSeq" id="WP_134297209.1">
    <property type="nucleotide sequence ID" value="NZ_CP038013.1"/>
</dbReference>
<organism evidence="1 2">
    <name type="scientific">Spiroplasma gladiatoris</name>
    <dbReference type="NCBI Taxonomy" id="2143"/>
    <lineage>
        <taxon>Bacteria</taxon>
        <taxon>Bacillati</taxon>
        <taxon>Mycoplasmatota</taxon>
        <taxon>Mollicutes</taxon>
        <taxon>Entomoplasmatales</taxon>
        <taxon>Spiroplasmataceae</taxon>
        <taxon>Spiroplasma</taxon>
    </lineage>
</organism>
<keyword evidence="2" id="KW-1185">Reference proteome</keyword>
<accession>A0A4P7AIE6</accession>
<evidence type="ECO:0000313" key="1">
    <source>
        <dbReference type="EMBL" id="QBQ07416.1"/>
    </source>
</evidence>
<dbReference type="Proteomes" id="UP000294309">
    <property type="component" value="Chromosome"/>
</dbReference>
<evidence type="ECO:0000313" key="2">
    <source>
        <dbReference type="Proteomes" id="UP000294309"/>
    </source>
</evidence>
<gene>
    <name evidence="1" type="ORF">SGLAD_v1c02170</name>
</gene>